<gene>
    <name evidence="1" type="ORF">YP76_14830</name>
</gene>
<reference evidence="1 2" key="1">
    <citation type="submission" date="2015-04" db="EMBL/GenBank/DDBJ databases">
        <title>Genome sequence of aromatic hydrocarbons-degrading Sphingobium chungbukense DJ77.</title>
        <authorList>
            <person name="Kim Y.-C."/>
            <person name="Chae J.-C."/>
        </authorList>
    </citation>
    <scope>NUCLEOTIDE SEQUENCE [LARGE SCALE GENOMIC DNA]</scope>
    <source>
        <strain evidence="1 2">DJ77</strain>
    </source>
</reference>
<dbReference type="PATRIC" id="fig|56193.3.peg.3099"/>
<accession>A0A0M3ASZ0</accession>
<proteinExistence type="predicted"/>
<keyword evidence="2" id="KW-1185">Reference proteome</keyword>
<dbReference type="AlphaFoldDB" id="A0A0M3ASZ0"/>
<dbReference type="Proteomes" id="UP000033874">
    <property type="component" value="Unassembled WGS sequence"/>
</dbReference>
<evidence type="ECO:0000313" key="1">
    <source>
        <dbReference type="EMBL" id="KKW91644.1"/>
    </source>
</evidence>
<sequence>MFQAPGRSGTVEIDGFKFDWELLSEPQLSSSDGWKGMTVSLRQRDMPREAVLEFPAPKRLMKGLPKGRLHINDAIASRGVRAALSAGWDPASRGKSTVFMVDANGD</sequence>
<comment type="caution">
    <text evidence="1">The sequence shown here is derived from an EMBL/GenBank/DDBJ whole genome shotgun (WGS) entry which is preliminary data.</text>
</comment>
<dbReference type="EMBL" id="LBIC01000006">
    <property type="protein sequence ID" value="KKW91644.1"/>
    <property type="molecule type" value="Genomic_DNA"/>
</dbReference>
<organism evidence="1 2">
    <name type="scientific">Sphingobium chungbukense</name>
    <dbReference type="NCBI Taxonomy" id="56193"/>
    <lineage>
        <taxon>Bacteria</taxon>
        <taxon>Pseudomonadati</taxon>
        <taxon>Pseudomonadota</taxon>
        <taxon>Alphaproteobacteria</taxon>
        <taxon>Sphingomonadales</taxon>
        <taxon>Sphingomonadaceae</taxon>
        <taxon>Sphingobium</taxon>
    </lineage>
</organism>
<dbReference type="RefSeq" id="WP_046764371.1">
    <property type="nucleotide sequence ID" value="NZ_LBIC01000006.1"/>
</dbReference>
<evidence type="ECO:0000313" key="2">
    <source>
        <dbReference type="Proteomes" id="UP000033874"/>
    </source>
</evidence>
<protein>
    <submittedName>
        <fullName evidence="1">Uncharacterized protein</fullName>
    </submittedName>
</protein>
<name>A0A0M3ASZ0_9SPHN</name>